<protein>
    <submittedName>
        <fullName evidence="2">Uncharacterized protein</fullName>
    </submittedName>
</protein>
<organism evidence="2">
    <name type="scientific">Cyprideis torosa</name>
    <dbReference type="NCBI Taxonomy" id="163714"/>
    <lineage>
        <taxon>Eukaryota</taxon>
        <taxon>Metazoa</taxon>
        <taxon>Ecdysozoa</taxon>
        <taxon>Arthropoda</taxon>
        <taxon>Crustacea</taxon>
        <taxon>Oligostraca</taxon>
        <taxon>Ostracoda</taxon>
        <taxon>Podocopa</taxon>
        <taxon>Podocopida</taxon>
        <taxon>Cytherocopina</taxon>
        <taxon>Cytheroidea</taxon>
        <taxon>Cytherideidae</taxon>
        <taxon>Cyprideis</taxon>
    </lineage>
</organism>
<dbReference type="GO" id="GO:0032259">
    <property type="term" value="P:methylation"/>
    <property type="evidence" value="ECO:0007669"/>
    <property type="project" value="UniProtKB-KW"/>
</dbReference>
<dbReference type="AlphaFoldDB" id="A0A7R8WKB4"/>
<dbReference type="PROSITE" id="PS51679">
    <property type="entry name" value="SAM_MT_C5"/>
    <property type="match status" value="1"/>
</dbReference>
<comment type="similarity">
    <text evidence="1">Belongs to the class I-like SAM-binding methyltransferase superfamily. C5-methyltransferase family.</text>
</comment>
<dbReference type="SUPFAM" id="SSF53335">
    <property type="entry name" value="S-adenosyl-L-methionine-dependent methyltransferases"/>
    <property type="match status" value="1"/>
</dbReference>
<dbReference type="InterPro" id="IPR001525">
    <property type="entry name" value="C5_MeTfrase"/>
</dbReference>
<proteinExistence type="inferred from homology"/>
<dbReference type="PRINTS" id="PR00105">
    <property type="entry name" value="C5METTRFRASE"/>
</dbReference>
<dbReference type="PANTHER" id="PTHR46098">
    <property type="entry name" value="TRNA (CYTOSINE(38)-C(5))-METHYLTRANSFERASE"/>
    <property type="match status" value="1"/>
</dbReference>
<sequence>MKTDGAGSSSFDGSSVRVLELFSGIGGMCMASQRAGFGSVVSAIDINPVANQVFSHSHHPAKGVLKARNINSLAPRDFADVDALLMSPPCQPFSRNGNRLDLSDPRTEPLSQVTELLRTAETIPKMILLENVKGFESSDACSCLKEVLKSRGYSLQEFLLSPNQVGIPNSRLRYFLLAKTAVFSFQHSASIFLELPVKSAVPATDLPRLKDFLGEAFDRANSDLSLRLKSKDVERYLPVLDIVTGDCRRSCCFTKSYGHFLEGTGSIVSLNVDEPRPALRFFSPEEVALLMGFPPEFSFPESVTRKQRYRLLGNSVNVVLVAELLKLF</sequence>
<keyword evidence="1" id="KW-0808">Transferase</keyword>
<dbReference type="GO" id="GO:0008168">
    <property type="term" value="F:methyltransferase activity"/>
    <property type="evidence" value="ECO:0007669"/>
    <property type="project" value="UniProtKB-KW"/>
</dbReference>
<dbReference type="InterPro" id="IPR029063">
    <property type="entry name" value="SAM-dependent_MTases_sf"/>
</dbReference>
<dbReference type="OrthoDB" id="414133at2759"/>
<keyword evidence="1" id="KW-0489">Methyltransferase</keyword>
<dbReference type="Pfam" id="PF00145">
    <property type="entry name" value="DNA_methylase"/>
    <property type="match status" value="1"/>
</dbReference>
<feature type="active site" evidence="1">
    <location>
        <position position="90"/>
    </location>
</feature>
<dbReference type="EMBL" id="OB662860">
    <property type="protein sequence ID" value="CAD7230658.1"/>
    <property type="molecule type" value="Genomic_DNA"/>
</dbReference>
<dbReference type="PANTHER" id="PTHR46098:SF1">
    <property type="entry name" value="TRNA (CYTOSINE(38)-C(5))-METHYLTRANSFERASE"/>
    <property type="match status" value="1"/>
</dbReference>
<dbReference type="Gene3D" id="3.40.50.150">
    <property type="entry name" value="Vaccinia Virus protein VP39"/>
    <property type="match status" value="1"/>
</dbReference>
<name>A0A7R8WKB4_9CRUS</name>
<evidence type="ECO:0000256" key="1">
    <source>
        <dbReference type="PROSITE-ProRule" id="PRU01016"/>
    </source>
</evidence>
<dbReference type="Gene3D" id="3.90.120.10">
    <property type="entry name" value="DNA Methylase, subunit A, domain 2"/>
    <property type="match status" value="1"/>
</dbReference>
<dbReference type="InterPro" id="IPR018117">
    <property type="entry name" value="C5_DNA_meth_AS"/>
</dbReference>
<keyword evidence="1" id="KW-0949">S-adenosyl-L-methionine</keyword>
<dbReference type="InterPro" id="IPR050750">
    <property type="entry name" value="C5-MTase"/>
</dbReference>
<accession>A0A7R8WKB4</accession>
<evidence type="ECO:0000313" key="2">
    <source>
        <dbReference type="EMBL" id="CAD7230658.1"/>
    </source>
</evidence>
<dbReference type="PROSITE" id="PS00094">
    <property type="entry name" value="C5_MTASE_1"/>
    <property type="match status" value="1"/>
</dbReference>
<reference evidence="2" key="1">
    <citation type="submission" date="2020-11" db="EMBL/GenBank/DDBJ databases">
        <authorList>
            <person name="Tran Van P."/>
        </authorList>
    </citation>
    <scope>NUCLEOTIDE SEQUENCE</scope>
</reference>
<gene>
    <name evidence="2" type="ORF">CTOB1V02_LOCUS8516</name>
</gene>